<protein>
    <recommendedName>
        <fullName evidence="1">RNA polymerase sigma-70 domain-containing protein</fullName>
    </recommendedName>
</protein>
<dbReference type="Gene3D" id="1.10.10.10">
    <property type="entry name" value="Winged helix-like DNA-binding domain superfamily/Winged helix DNA-binding domain"/>
    <property type="match status" value="1"/>
</dbReference>
<reference evidence="2" key="1">
    <citation type="journal article" date="2015" name="Nature">
        <title>Complex archaea that bridge the gap between prokaryotes and eukaryotes.</title>
        <authorList>
            <person name="Spang A."/>
            <person name="Saw J.H."/>
            <person name="Jorgensen S.L."/>
            <person name="Zaremba-Niedzwiedzka K."/>
            <person name="Martijn J."/>
            <person name="Lind A.E."/>
            <person name="van Eijk R."/>
            <person name="Schleper C."/>
            <person name="Guy L."/>
            <person name="Ettema T.J."/>
        </authorList>
    </citation>
    <scope>NUCLEOTIDE SEQUENCE</scope>
</reference>
<dbReference type="CDD" id="cd06171">
    <property type="entry name" value="Sigma70_r4"/>
    <property type="match status" value="1"/>
</dbReference>
<dbReference type="Pfam" id="PF04545">
    <property type="entry name" value="Sigma70_r4"/>
    <property type="match status" value="1"/>
</dbReference>
<evidence type="ECO:0000313" key="2">
    <source>
        <dbReference type="EMBL" id="KKK75502.1"/>
    </source>
</evidence>
<dbReference type="InterPro" id="IPR036388">
    <property type="entry name" value="WH-like_DNA-bd_sf"/>
</dbReference>
<dbReference type="SUPFAM" id="SSF88659">
    <property type="entry name" value="Sigma3 and sigma4 domains of RNA polymerase sigma factors"/>
    <property type="match status" value="1"/>
</dbReference>
<evidence type="ECO:0000259" key="1">
    <source>
        <dbReference type="PROSITE" id="PS00716"/>
    </source>
</evidence>
<dbReference type="PANTHER" id="PTHR30603:SF47">
    <property type="entry name" value="RNA POLYMERASE SIGMA FACTOR SIGD, CHLOROPLASTIC"/>
    <property type="match status" value="1"/>
</dbReference>
<gene>
    <name evidence="2" type="ORF">LCGC14_2873070</name>
</gene>
<dbReference type="PANTHER" id="PTHR30603">
    <property type="entry name" value="RNA POLYMERASE SIGMA FACTOR RPO"/>
    <property type="match status" value="1"/>
</dbReference>
<organism evidence="2">
    <name type="scientific">marine sediment metagenome</name>
    <dbReference type="NCBI Taxonomy" id="412755"/>
    <lineage>
        <taxon>unclassified sequences</taxon>
        <taxon>metagenomes</taxon>
        <taxon>ecological metagenomes</taxon>
    </lineage>
</organism>
<dbReference type="GO" id="GO:0003700">
    <property type="term" value="F:DNA-binding transcription factor activity"/>
    <property type="evidence" value="ECO:0007669"/>
    <property type="project" value="InterPro"/>
</dbReference>
<comment type="caution">
    <text evidence="2">The sequence shown here is derived from an EMBL/GenBank/DDBJ whole genome shotgun (WGS) entry which is preliminary data.</text>
</comment>
<feature type="domain" description="RNA polymerase sigma-70" evidence="1">
    <location>
        <begin position="155"/>
        <end position="181"/>
    </location>
</feature>
<dbReference type="InterPro" id="IPR007630">
    <property type="entry name" value="RNA_pol_sigma70_r4"/>
</dbReference>
<accession>A0A0F8Y298</accession>
<proteinExistence type="predicted"/>
<dbReference type="InterPro" id="IPR013324">
    <property type="entry name" value="RNA_pol_sigma_r3/r4-like"/>
</dbReference>
<dbReference type="InterPro" id="IPR050239">
    <property type="entry name" value="Sigma-70_RNA_pol_init_factors"/>
</dbReference>
<name>A0A0F8Y298_9ZZZZ</name>
<sequence length="217" mass="24395">MKDYNITVTVRNNYLLTKMRELGIWTAADLWRATGVPQSTLGHYLGLLLPARMKNGEFRPAVNRLADFFRCLPEDLFPPQHLDASLPKNRGEFAVDLVDVQWLLAGPERLALPADERIAEKNVATAISEALNNLTERQMRVIQLRYGFDGGGERTYSEIGKVIGVTVECVRQIEKVALRRLRARSQSDVIRDATGELSDERFKLLHPPAVAPAEPAF</sequence>
<dbReference type="PRINTS" id="PR00046">
    <property type="entry name" value="SIGMA70FCT"/>
</dbReference>
<dbReference type="InterPro" id="IPR000943">
    <property type="entry name" value="RNA_pol_sigma70"/>
</dbReference>
<dbReference type="EMBL" id="LAZR01055835">
    <property type="protein sequence ID" value="KKK75502.1"/>
    <property type="molecule type" value="Genomic_DNA"/>
</dbReference>
<dbReference type="PROSITE" id="PS00716">
    <property type="entry name" value="SIGMA70_2"/>
    <property type="match status" value="1"/>
</dbReference>
<dbReference type="GO" id="GO:0006352">
    <property type="term" value="P:DNA-templated transcription initiation"/>
    <property type="evidence" value="ECO:0007669"/>
    <property type="project" value="InterPro"/>
</dbReference>
<dbReference type="AlphaFoldDB" id="A0A0F8Y298"/>